<reference evidence="1 3" key="2">
    <citation type="submission" date="2020-08" db="EMBL/GenBank/DDBJ databases">
        <title>Genomic Encyclopedia of Type Strains, Phase IV (KMG-IV): sequencing the most valuable type-strain genomes for metagenomic binning, comparative biology and taxonomic classification.</title>
        <authorList>
            <person name="Goeker M."/>
        </authorList>
    </citation>
    <scope>NUCLEOTIDE SEQUENCE [LARGE SCALE GENOMIC DNA]</scope>
    <source>
        <strain evidence="1 3">DSM 103679</strain>
    </source>
</reference>
<dbReference type="EMBL" id="CP031517">
    <property type="protein sequence ID" value="QOS40924.1"/>
    <property type="molecule type" value="Genomic_DNA"/>
</dbReference>
<proteinExistence type="predicted"/>
<evidence type="ECO:0000313" key="3">
    <source>
        <dbReference type="Proteomes" id="UP000578697"/>
    </source>
</evidence>
<dbReference type="RefSeq" id="WP_184652600.1">
    <property type="nucleotide sequence ID" value="NZ_JACHFR010000002.1"/>
</dbReference>
<protein>
    <submittedName>
        <fullName evidence="1">TatD DNase family protein</fullName>
        <ecNumber evidence="1">3.1.21.-</ecNumber>
    </submittedName>
    <submittedName>
        <fullName evidence="2">TatD family deoxyribonuclease</fullName>
    </submittedName>
</protein>
<dbReference type="EMBL" id="JACHFR010000002">
    <property type="protein sequence ID" value="MBB5219180.1"/>
    <property type="molecule type" value="Genomic_DNA"/>
</dbReference>
<dbReference type="SUPFAM" id="SSF51556">
    <property type="entry name" value="Metallo-dependent hydrolases"/>
    <property type="match status" value="1"/>
</dbReference>
<evidence type="ECO:0000313" key="1">
    <source>
        <dbReference type="EMBL" id="MBB5219180.1"/>
    </source>
</evidence>
<dbReference type="GO" id="GO:0016788">
    <property type="term" value="F:hydrolase activity, acting on ester bonds"/>
    <property type="evidence" value="ECO:0007669"/>
    <property type="project" value="InterPro"/>
</dbReference>
<dbReference type="Proteomes" id="UP000593591">
    <property type="component" value="Chromosome"/>
</dbReference>
<dbReference type="Proteomes" id="UP000578697">
    <property type="component" value="Unassembled WGS sequence"/>
</dbReference>
<reference evidence="2 4" key="1">
    <citation type="submission" date="2018-08" db="EMBL/GenBank/DDBJ databases">
        <title>The first complete genome of Treponema rectale (CHPAT), a commensal spirochete of the bovine rectum.</title>
        <authorList>
            <person name="Staton G.J."/>
            <person name="Clegg S.R."/>
            <person name="Carter S.D."/>
            <person name="Radford A.D."/>
            <person name="Darby A."/>
            <person name="Hall N."/>
            <person name="Birtles R.J."/>
            <person name="Evans N.J."/>
        </authorList>
    </citation>
    <scope>NUCLEOTIDE SEQUENCE [LARGE SCALE GENOMIC DNA]</scope>
    <source>
        <strain evidence="2 4">CHPA</strain>
    </source>
</reference>
<dbReference type="InterPro" id="IPR032466">
    <property type="entry name" value="Metal_Hydrolase"/>
</dbReference>
<keyword evidence="3" id="KW-1185">Reference proteome</keyword>
<dbReference type="InterPro" id="IPR001130">
    <property type="entry name" value="TatD-like"/>
</dbReference>
<accession>A0A840SEL6</accession>
<sequence>MYSDLLFNFTQMIEDEGQDYGAEVLSQVAASKPLFVMDSGIKAHDIWHRADVLRECTELMEDEIKKSAVRQMLYFSAGVMPDLESVENRYDYVAELEENITSFKDSDDEFASRLVALGPCGIDHDWESVEYEGRDHDYFDSQTVSDERDLFALELTLGKKLNMPVIVHSRKGFKETSDVLKAVKWNKGVIHGYSYSKSELDFFLDLGWYISFSGAVTYAGKRGAEDMAEIVTYVPKDRILIESDSPYYAPVPLKSSKNTPLNINYIYEYVAAKRGVSTPKLSSAVDENFKKLFLN</sequence>
<dbReference type="EC" id="3.1.21.-" evidence="1"/>
<evidence type="ECO:0000313" key="4">
    <source>
        <dbReference type="Proteomes" id="UP000593591"/>
    </source>
</evidence>
<evidence type="ECO:0000313" key="2">
    <source>
        <dbReference type="EMBL" id="QOS40924.1"/>
    </source>
</evidence>
<dbReference type="Pfam" id="PF01026">
    <property type="entry name" value="TatD_DNase"/>
    <property type="match status" value="1"/>
</dbReference>
<dbReference type="PANTHER" id="PTHR46124">
    <property type="entry name" value="D-AMINOACYL-TRNA DEACYLASE"/>
    <property type="match status" value="1"/>
</dbReference>
<dbReference type="PANTHER" id="PTHR46124:SF2">
    <property type="entry name" value="D-AMINOACYL-TRNA DEACYLASE"/>
    <property type="match status" value="1"/>
</dbReference>
<dbReference type="AlphaFoldDB" id="A0A840SEL6"/>
<dbReference type="CDD" id="cd01310">
    <property type="entry name" value="TatD_DNAse"/>
    <property type="match status" value="1"/>
</dbReference>
<keyword evidence="1" id="KW-0378">Hydrolase</keyword>
<gene>
    <name evidence="2" type="ORF">DYE49_10895</name>
    <name evidence="1" type="ORF">HNP77_001549</name>
</gene>
<name>A0A840SEL6_9SPIR</name>
<dbReference type="KEGG" id="trc:DYE49_10895"/>
<organism evidence="1 3">
    <name type="scientific">Treponema rectale</name>
    <dbReference type="NCBI Taxonomy" id="744512"/>
    <lineage>
        <taxon>Bacteria</taxon>
        <taxon>Pseudomonadati</taxon>
        <taxon>Spirochaetota</taxon>
        <taxon>Spirochaetia</taxon>
        <taxon>Spirochaetales</taxon>
        <taxon>Treponemataceae</taxon>
        <taxon>Treponema</taxon>
    </lineage>
</organism>
<dbReference type="Gene3D" id="3.20.20.140">
    <property type="entry name" value="Metal-dependent hydrolases"/>
    <property type="match status" value="1"/>
</dbReference>